<evidence type="ECO:0000313" key="5">
    <source>
        <dbReference type="Proteomes" id="UP001609219"/>
    </source>
</evidence>
<dbReference type="EMBL" id="JBIMSP010000034">
    <property type="protein sequence ID" value="MFH5243973.1"/>
    <property type="molecule type" value="Genomic_DNA"/>
</dbReference>
<keyword evidence="1" id="KW-1133">Transmembrane helix</keyword>
<dbReference type="Proteomes" id="UP001609219">
    <property type="component" value="Unassembled WGS sequence"/>
</dbReference>
<feature type="transmembrane region" description="Helical" evidence="1">
    <location>
        <begin position="90"/>
        <end position="111"/>
    </location>
</feature>
<evidence type="ECO:0000313" key="2">
    <source>
        <dbReference type="EMBL" id="MFH5230557.1"/>
    </source>
</evidence>
<reference evidence="4 5" key="1">
    <citation type="submission" date="2024-10" db="EMBL/GenBank/DDBJ databases">
        <authorList>
            <person name="Riesco R."/>
        </authorList>
    </citation>
    <scope>NUCLEOTIDE SEQUENCE [LARGE SCALE GENOMIC DNA]</scope>
    <source>
        <strain evidence="3 4">NCIMB 15448</strain>
        <strain evidence="2 5">NCIMB 15450</strain>
    </source>
</reference>
<evidence type="ECO:0000313" key="4">
    <source>
        <dbReference type="Proteomes" id="UP001609176"/>
    </source>
</evidence>
<dbReference type="RefSeq" id="WP_395125396.1">
    <property type="nucleotide sequence ID" value="NZ_JBIMSN010000081.1"/>
</dbReference>
<evidence type="ECO:0000256" key="1">
    <source>
        <dbReference type="SAM" id="Phobius"/>
    </source>
</evidence>
<proteinExistence type="predicted"/>
<name>A0ABW7KND9_9NOCA</name>
<dbReference type="Proteomes" id="UP001609176">
    <property type="component" value="Unassembled WGS sequence"/>
</dbReference>
<keyword evidence="1" id="KW-0472">Membrane</keyword>
<keyword evidence="1" id="KW-0812">Transmembrane</keyword>
<evidence type="ECO:0000313" key="3">
    <source>
        <dbReference type="EMBL" id="MFH5243973.1"/>
    </source>
</evidence>
<organism evidence="3 4">
    <name type="scientific">Antrihabitans spumae</name>
    <dbReference type="NCBI Taxonomy" id="3373370"/>
    <lineage>
        <taxon>Bacteria</taxon>
        <taxon>Bacillati</taxon>
        <taxon>Actinomycetota</taxon>
        <taxon>Actinomycetes</taxon>
        <taxon>Mycobacteriales</taxon>
        <taxon>Nocardiaceae</taxon>
        <taxon>Antrihabitans</taxon>
    </lineage>
</organism>
<keyword evidence="5" id="KW-1185">Reference proteome</keyword>
<comment type="caution">
    <text evidence="3">The sequence shown here is derived from an EMBL/GenBank/DDBJ whole genome shotgun (WGS) entry which is preliminary data.</text>
</comment>
<gene>
    <name evidence="3" type="ORF">ACHIPV_19130</name>
    <name evidence="2" type="ORF">ACHIRB_18585</name>
</gene>
<feature type="transmembrane region" description="Helical" evidence="1">
    <location>
        <begin position="118"/>
        <end position="142"/>
    </location>
</feature>
<protein>
    <submittedName>
        <fullName evidence="3">DoxX family protein</fullName>
    </submittedName>
</protein>
<accession>A0ABW7KND9</accession>
<sequence>MTNGPRTTTEWNPLSRIVFRFVVAYFGLFCLLFAQITFVFTGLAGKWLPDGAIMWQMRTVTPLTDWLGGKVFGVDAVLHEDSGSGDQASIWLLIFGLLLAAAVITIVWSVLDRRRRQYVTFGSWFLAAMRLCLGGQMLWYGIFKLIPTQMPSPALTTLLTDYGDFTPMMVLWNQVGSSHHYEMALGAAEVVGGLLLFLPRTATGGALLSMICMAQAFLLNMTFDVPVKILSLHLLLLSLVVLAPQARRLANVLVLEKDSEPATQPALFATPRRNRISATLQVALGIWILLGAVQIAWQGWREWGDGAPKPELYGIWTVTEFTRDGLPVPPLTTDPIRWQRLVVDTNDTSYQLMDDTFVPTVATVDTNADTITLTEPASTPDAEPTEIATFTFVRPTPEEMTLTGQLNGRAVMVVLQEFDIDSFPQRSRGFNWVQEYA</sequence>
<feature type="transmembrane region" description="Helical" evidence="1">
    <location>
        <begin position="21"/>
        <end position="44"/>
    </location>
</feature>
<dbReference type="EMBL" id="JBIMSN010000081">
    <property type="protein sequence ID" value="MFH5230557.1"/>
    <property type="molecule type" value="Genomic_DNA"/>
</dbReference>